<accession>A0ABP6RRY7</accession>
<evidence type="ECO:0000256" key="1">
    <source>
        <dbReference type="SAM" id="MobiDB-lite"/>
    </source>
</evidence>
<gene>
    <name evidence="2" type="ORF">GCM10020366_32590</name>
</gene>
<sequence length="85" mass="8879">MSHAVHHTPPNATAPSTNSTQYSVIARLPGPQRVTASGGPGTGRGDDPSEPRRLIAGRDRGTELAAHDRNVQPGRVTLRHVGTGP</sequence>
<feature type="compositionally biased region" description="Basic and acidic residues" evidence="1">
    <location>
        <begin position="44"/>
        <end position="70"/>
    </location>
</feature>
<organism evidence="2 3">
    <name type="scientific">Saccharopolyspora gregorii</name>
    <dbReference type="NCBI Taxonomy" id="33914"/>
    <lineage>
        <taxon>Bacteria</taxon>
        <taxon>Bacillati</taxon>
        <taxon>Actinomycetota</taxon>
        <taxon>Actinomycetes</taxon>
        <taxon>Pseudonocardiales</taxon>
        <taxon>Pseudonocardiaceae</taxon>
        <taxon>Saccharopolyspora</taxon>
    </lineage>
</organism>
<keyword evidence="3" id="KW-1185">Reference proteome</keyword>
<feature type="region of interest" description="Disordered" evidence="1">
    <location>
        <begin position="1"/>
        <end position="85"/>
    </location>
</feature>
<dbReference type="Proteomes" id="UP001500483">
    <property type="component" value="Unassembled WGS sequence"/>
</dbReference>
<dbReference type="EMBL" id="BAAAYK010000038">
    <property type="protein sequence ID" value="GAA3358861.1"/>
    <property type="molecule type" value="Genomic_DNA"/>
</dbReference>
<protein>
    <submittedName>
        <fullName evidence="2">Uncharacterized protein</fullName>
    </submittedName>
</protein>
<proteinExistence type="predicted"/>
<comment type="caution">
    <text evidence="2">The sequence shown here is derived from an EMBL/GenBank/DDBJ whole genome shotgun (WGS) entry which is preliminary data.</text>
</comment>
<evidence type="ECO:0000313" key="3">
    <source>
        <dbReference type="Proteomes" id="UP001500483"/>
    </source>
</evidence>
<reference evidence="3" key="1">
    <citation type="journal article" date="2019" name="Int. J. Syst. Evol. Microbiol.">
        <title>The Global Catalogue of Microorganisms (GCM) 10K type strain sequencing project: providing services to taxonomists for standard genome sequencing and annotation.</title>
        <authorList>
            <consortium name="The Broad Institute Genomics Platform"/>
            <consortium name="The Broad Institute Genome Sequencing Center for Infectious Disease"/>
            <person name="Wu L."/>
            <person name="Ma J."/>
        </authorList>
    </citation>
    <scope>NUCLEOTIDE SEQUENCE [LARGE SCALE GENOMIC DNA]</scope>
    <source>
        <strain evidence="3">JCM 9687</strain>
    </source>
</reference>
<evidence type="ECO:0000313" key="2">
    <source>
        <dbReference type="EMBL" id="GAA3358861.1"/>
    </source>
</evidence>
<name>A0ABP6RRY7_9PSEU</name>
<feature type="compositionally biased region" description="Polar residues" evidence="1">
    <location>
        <begin position="10"/>
        <end position="23"/>
    </location>
</feature>